<dbReference type="AlphaFoldDB" id="A0A8X6R053"/>
<gene>
    <name evidence="1" type="ORF">NPIL_636901</name>
</gene>
<evidence type="ECO:0000313" key="1">
    <source>
        <dbReference type="EMBL" id="GFU62546.1"/>
    </source>
</evidence>
<organism evidence="1 2">
    <name type="scientific">Nephila pilipes</name>
    <name type="common">Giant wood spider</name>
    <name type="synonym">Nephila maculata</name>
    <dbReference type="NCBI Taxonomy" id="299642"/>
    <lineage>
        <taxon>Eukaryota</taxon>
        <taxon>Metazoa</taxon>
        <taxon>Ecdysozoa</taxon>
        <taxon>Arthropoda</taxon>
        <taxon>Chelicerata</taxon>
        <taxon>Arachnida</taxon>
        <taxon>Araneae</taxon>
        <taxon>Araneomorphae</taxon>
        <taxon>Entelegynae</taxon>
        <taxon>Araneoidea</taxon>
        <taxon>Nephilidae</taxon>
        <taxon>Nephila</taxon>
    </lineage>
</organism>
<comment type="caution">
    <text evidence="1">The sequence shown here is derived from an EMBL/GenBank/DDBJ whole genome shotgun (WGS) entry which is preliminary data.</text>
</comment>
<protein>
    <submittedName>
        <fullName evidence="1">Uncharacterized protein</fullName>
    </submittedName>
</protein>
<reference evidence="1" key="1">
    <citation type="submission" date="2020-08" db="EMBL/GenBank/DDBJ databases">
        <title>Multicomponent nature underlies the extraordinary mechanical properties of spider dragline silk.</title>
        <authorList>
            <person name="Kono N."/>
            <person name="Nakamura H."/>
            <person name="Mori M."/>
            <person name="Yoshida Y."/>
            <person name="Ohtoshi R."/>
            <person name="Malay A.D."/>
            <person name="Moran D.A.P."/>
            <person name="Tomita M."/>
            <person name="Numata K."/>
            <person name="Arakawa K."/>
        </authorList>
    </citation>
    <scope>NUCLEOTIDE SEQUENCE</scope>
</reference>
<accession>A0A8X6R053</accession>
<dbReference type="Proteomes" id="UP000887013">
    <property type="component" value="Unassembled WGS sequence"/>
</dbReference>
<evidence type="ECO:0000313" key="2">
    <source>
        <dbReference type="Proteomes" id="UP000887013"/>
    </source>
</evidence>
<keyword evidence="2" id="KW-1185">Reference proteome</keyword>
<name>A0A8X6R053_NEPPI</name>
<sequence length="105" mass="12068">MHCAGEFIDMCDQYPTFLQSSVTVVETWCYEYNPESKRQTMQWCSPTSPHTNWSLLQDNAYPHTATSVCQLLDPMPCNYSRTSTILFWSGSCKILFVLSPQKARS</sequence>
<dbReference type="EMBL" id="BMAW01041155">
    <property type="protein sequence ID" value="GFU62546.1"/>
    <property type="molecule type" value="Genomic_DNA"/>
</dbReference>
<proteinExistence type="predicted"/>